<evidence type="ECO:0000256" key="2">
    <source>
        <dbReference type="ARBA" id="ARBA00023002"/>
    </source>
</evidence>
<comment type="caution">
    <text evidence="4">The sequence shown here is derived from an EMBL/GenBank/DDBJ whole genome shotgun (WGS) entry which is preliminary data.</text>
</comment>
<dbReference type="SMART" id="SM00822">
    <property type="entry name" value="PKS_KR"/>
    <property type="match status" value="1"/>
</dbReference>
<protein>
    <submittedName>
        <fullName evidence="4">Putative oxidoreductase</fullName>
    </submittedName>
</protein>
<dbReference type="InterPro" id="IPR036291">
    <property type="entry name" value="NAD(P)-bd_dom_sf"/>
</dbReference>
<dbReference type="CDD" id="cd05233">
    <property type="entry name" value="SDR_c"/>
    <property type="match status" value="1"/>
</dbReference>
<dbReference type="PANTHER" id="PTHR43669:SF3">
    <property type="entry name" value="ALCOHOL DEHYDROGENASE, PUTATIVE (AFU_ORTHOLOGUE AFUA_3G03445)-RELATED"/>
    <property type="match status" value="1"/>
</dbReference>
<organism evidence="4">
    <name type="scientific">freshwater metagenome</name>
    <dbReference type="NCBI Taxonomy" id="449393"/>
    <lineage>
        <taxon>unclassified sequences</taxon>
        <taxon>metagenomes</taxon>
        <taxon>ecological metagenomes</taxon>
    </lineage>
</organism>
<dbReference type="EMBL" id="JNSL01000203">
    <property type="protein sequence ID" value="KGA13045.1"/>
    <property type="molecule type" value="Genomic_DNA"/>
</dbReference>
<name>A0A094PMV3_9ZZZZ</name>
<reference evidence="4" key="1">
    <citation type="submission" date="2014-06" db="EMBL/GenBank/DDBJ databases">
        <title>Key roles for freshwater Actinobacteria revealed by deep metagenomic sequencing.</title>
        <authorList>
            <person name="Ghai R."/>
            <person name="Mizuno C.M."/>
            <person name="Picazo A."/>
            <person name="Camacho A."/>
            <person name="Rodriguez-Valera F."/>
        </authorList>
    </citation>
    <scope>NUCLEOTIDE SEQUENCE</scope>
</reference>
<keyword evidence="2" id="KW-0560">Oxidoreductase</keyword>
<sequence>MSSTRNPHPLSGQVALITGGGSGIGLGCARELVQDGATVMLAARNVERLEASAAELRSIAEGGAQVLTIACDVTSEESVVNACAAANNAGKFTMVVANAGFGGGGPIHLTSLDDWNGILGTNLTGAFLTIKHSVSHLAAQGGGSIVAISSIAGPVTHRFMTPYDVSKAGLEMLIRQTADELGCRNIRANAVRPGLVPTDATEGIMTLDVILNDYLEQMPLGRVGSTEDIGKLVRFLLGDESSWITGTCISADGGHHLRRGPNIEPAMEMVLGDARYPAGPSSNS</sequence>
<dbReference type="PRINTS" id="PR00081">
    <property type="entry name" value="GDHRDH"/>
</dbReference>
<dbReference type="PANTHER" id="PTHR43669">
    <property type="entry name" value="5-KETO-D-GLUCONATE 5-REDUCTASE"/>
    <property type="match status" value="1"/>
</dbReference>
<feature type="domain" description="Ketoreductase" evidence="3">
    <location>
        <begin position="13"/>
        <end position="154"/>
    </location>
</feature>
<evidence type="ECO:0000256" key="1">
    <source>
        <dbReference type="ARBA" id="ARBA00006484"/>
    </source>
</evidence>
<dbReference type="AlphaFoldDB" id="A0A094PMV3"/>
<dbReference type="FunFam" id="3.40.50.720:FF:000084">
    <property type="entry name" value="Short-chain dehydrogenase reductase"/>
    <property type="match status" value="1"/>
</dbReference>
<comment type="similarity">
    <text evidence="1">Belongs to the short-chain dehydrogenases/reductases (SDR) family.</text>
</comment>
<dbReference type="InterPro" id="IPR057326">
    <property type="entry name" value="KR_dom"/>
</dbReference>
<gene>
    <name evidence="4" type="ORF">GM51_20860</name>
</gene>
<dbReference type="Pfam" id="PF13561">
    <property type="entry name" value="adh_short_C2"/>
    <property type="match status" value="1"/>
</dbReference>
<proteinExistence type="inferred from homology"/>
<dbReference type="PROSITE" id="PS51257">
    <property type="entry name" value="PROKAR_LIPOPROTEIN"/>
    <property type="match status" value="1"/>
</dbReference>
<dbReference type="GO" id="GO:0016491">
    <property type="term" value="F:oxidoreductase activity"/>
    <property type="evidence" value="ECO:0007669"/>
    <property type="project" value="UniProtKB-KW"/>
</dbReference>
<dbReference type="InterPro" id="IPR002347">
    <property type="entry name" value="SDR_fam"/>
</dbReference>
<dbReference type="SUPFAM" id="SSF51735">
    <property type="entry name" value="NAD(P)-binding Rossmann-fold domains"/>
    <property type="match status" value="1"/>
</dbReference>
<evidence type="ECO:0000259" key="3">
    <source>
        <dbReference type="SMART" id="SM00822"/>
    </source>
</evidence>
<accession>A0A094PMV3</accession>
<evidence type="ECO:0000313" key="4">
    <source>
        <dbReference type="EMBL" id="KGA13045.1"/>
    </source>
</evidence>
<dbReference type="Gene3D" id="3.40.50.720">
    <property type="entry name" value="NAD(P)-binding Rossmann-like Domain"/>
    <property type="match status" value="1"/>
</dbReference>